<protein>
    <submittedName>
        <fullName evidence="2">Uncharacterized protein</fullName>
    </submittedName>
</protein>
<dbReference type="STRING" id="217031.ABB05_18255"/>
<organism evidence="2 3">
    <name type="scientific">Lederbergia galactosidilytica</name>
    <dbReference type="NCBI Taxonomy" id="217031"/>
    <lineage>
        <taxon>Bacteria</taxon>
        <taxon>Bacillati</taxon>
        <taxon>Bacillota</taxon>
        <taxon>Bacilli</taxon>
        <taxon>Bacillales</taxon>
        <taxon>Bacillaceae</taxon>
        <taxon>Lederbergia</taxon>
    </lineage>
</organism>
<sequence>MFEKIFVRKIIAATISGALFAILLGFVSPNPFGEQVHPYFYSALTIINVYLIYSFPVILLYGVLTSIVSDKIAEFIAKKSGHKMKEIVVSGILHIVFGLVLLPFSLAAALLFFVTDRILLKQKKNFHWLLAVKSFAIPAVLWIISIGIVWINDFISNFRGSF</sequence>
<feature type="transmembrane region" description="Helical" evidence="1">
    <location>
        <begin position="87"/>
        <end position="114"/>
    </location>
</feature>
<evidence type="ECO:0000313" key="3">
    <source>
        <dbReference type="Proteomes" id="UP000077881"/>
    </source>
</evidence>
<feature type="transmembrane region" description="Helical" evidence="1">
    <location>
        <begin position="126"/>
        <end position="151"/>
    </location>
</feature>
<accession>A0A177ZJJ1</accession>
<keyword evidence="3" id="KW-1185">Reference proteome</keyword>
<comment type="caution">
    <text evidence="2">The sequence shown here is derived from an EMBL/GenBank/DDBJ whole genome shotgun (WGS) entry which is preliminary data.</text>
</comment>
<keyword evidence="1" id="KW-0472">Membrane</keyword>
<evidence type="ECO:0000256" key="1">
    <source>
        <dbReference type="SAM" id="Phobius"/>
    </source>
</evidence>
<dbReference type="OrthoDB" id="2609634at2"/>
<dbReference type="RefSeq" id="WP_064468657.1">
    <property type="nucleotide sequence ID" value="NZ_LDJR01000058.1"/>
</dbReference>
<dbReference type="Proteomes" id="UP000077881">
    <property type="component" value="Unassembled WGS sequence"/>
</dbReference>
<reference evidence="2 3" key="1">
    <citation type="submission" date="2015-05" db="EMBL/GenBank/DDBJ databases">
        <title>Comparison of genome.</title>
        <authorList>
            <person name="Zheng Z."/>
            <person name="Sun M."/>
        </authorList>
    </citation>
    <scope>NUCLEOTIDE SEQUENCE [LARGE SCALE GENOMIC DNA]</scope>
    <source>
        <strain evidence="2 3">G25-74</strain>
    </source>
</reference>
<dbReference type="PATRIC" id="fig|217031.6.peg.3958"/>
<feature type="transmembrane region" description="Helical" evidence="1">
    <location>
        <begin position="39"/>
        <end position="67"/>
    </location>
</feature>
<gene>
    <name evidence="2" type="ORF">ABB05_18255</name>
</gene>
<keyword evidence="1" id="KW-0812">Transmembrane</keyword>
<dbReference type="AlphaFoldDB" id="A0A177ZJJ1"/>
<keyword evidence="1" id="KW-1133">Transmembrane helix</keyword>
<name>A0A177ZJJ1_9BACI</name>
<proteinExistence type="predicted"/>
<evidence type="ECO:0000313" key="2">
    <source>
        <dbReference type="EMBL" id="OAK67975.1"/>
    </source>
</evidence>
<dbReference type="EMBL" id="LDJR01000058">
    <property type="protein sequence ID" value="OAK67975.1"/>
    <property type="molecule type" value="Genomic_DNA"/>
</dbReference>
<feature type="transmembrane region" description="Helical" evidence="1">
    <location>
        <begin position="7"/>
        <end position="27"/>
    </location>
</feature>